<comment type="pathway">
    <text evidence="2 8">Amino-acid biosynthesis; L-histidine biosynthesis; L-histidine from 5-phospho-alpha-D-ribose 1-diphosphate: step 1/9.</text>
</comment>
<dbReference type="SUPFAM" id="SSF55681">
    <property type="entry name" value="Class II aaRS and biotin synthetases"/>
    <property type="match status" value="1"/>
</dbReference>
<evidence type="ECO:0000256" key="5">
    <source>
        <dbReference type="ARBA" id="ARBA00020397"/>
    </source>
</evidence>
<dbReference type="Gene3D" id="3.30.930.10">
    <property type="entry name" value="Bira Bifunctional Protein, Domain 2"/>
    <property type="match status" value="1"/>
</dbReference>
<sequence length="399" mass="44290">MNYQDRWLLPVGITEALPEEAAVLETLRRRFIDLFARWGYRLVIPPMIEYVESLLPPESGRNLELQTFKFTDQVNGRTLGIRADMTPQVARIDAHHLHSNAPNRLCYLGTVLHSRPHSLASSRSPMQMGAELYGYAGIAADAEIIHLMLAMLAEMGLTDFCVDIGHVRIYHALVEAAQLTPAQQNSLLAAMKRKAPQEVELELAQSGVDTPLRELLLALLDLNGEATILTEARQRLARAPAAVHQALDELETLYQKLPPSENYTYHFDLAESRGYRYHNGIIFAVYIDGQGQAIAKGGRYDGLCRYYGRDRAATGFSTNLRLLSTLAANVPTETKTAIFAPALDDPQLSQFIHHLRASGETVIQELPGQQGDADALGCQRYVHCVAGTWQVKNSTKESS</sequence>
<dbReference type="InterPro" id="IPR004517">
    <property type="entry name" value="HisZ"/>
</dbReference>
<dbReference type="GO" id="GO:0005737">
    <property type="term" value="C:cytoplasm"/>
    <property type="evidence" value="ECO:0007669"/>
    <property type="project" value="UniProtKB-SubCell"/>
</dbReference>
<feature type="domain" description="Class II Histidinyl-tRNA synthetase (HisRS)-like catalytic core" evidence="10">
    <location>
        <begin position="12"/>
        <end position="321"/>
    </location>
</feature>
<comment type="miscellaneous">
    <text evidence="8">This function is generally fulfilled by the C-terminal part of HisG, which is missing in some bacteria such as this one.</text>
</comment>
<dbReference type="GO" id="GO:0016757">
    <property type="term" value="F:glycosyltransferase activity"/>
    <property type="evidence" value="ECO:0007669"/>
    <property type="project" value="UniProtKB-KW"/>
</dbReference>
<accession>A0A251X9I9</accession>
<evidence type="ECO:0000256" key="6">
    <source>
        <dbReference type="ARBA" id="ARBA00022490"/>
    </source>
</evidence>
<feature type="binding site" evidence="9">
    <location>
        <position position="131"/>
    </location>
    <ligand>
        <name>L-histidine</name>
        <dbReference type="ChEBI" id="CHEBI:57595"/>
    </ligand>
</feature>
<dbReference type="NCBIfam" id="TIGR00443">
    <property type="entry name" value="hisZ_biosyn_reg"/>
    <property type="match status" value="1"/>
</dbReference>
<name>A0A251X9I9_9GAMM</name>
<dbReference type="EMBL" id="MSLT01000012">
    <property type="protein sequence ID" value="OUD14610.1"/>
    <property type="molecule type" value="Genomic_DNA"/>
</dbReference>
<feature type="binding site" evidence="9">
    <location>
        <begin position="84"/>
        <end position="86"/>
    </location>
    <ligand>
        <name>L-histidine</name>
        <dbReference type="ChEBI" id="CHEBI:57595"/>
    </ligand>
</feature>
<evidence type="ECO:0000256" key="9">
    <source>
        <dbReference type="PIRSR" id="PIRSR001549-1"/>
    </source>
</evidence>
<keyword evidence="6 8" id="KW-0963">Cytoplasm</keyword>
<evidence type="ECO:0000259" key="10">
    <source>
        <dbReference type="Pfam" id="PF13393"/>
    </source>
</evidence>
<dbReference type="NCBIfam" id="NF009086">
    <property type="entry name" value="PRK12421.1"/>
    <property type="match status" value="1"/>
</dbReference>
<dbReference type="Pfam" id="PF13393">
    <property type="entry name" value="tRNA-synt_His"/>
    <property type="match status" value="1"/>
</dbReference>
<comment type="subunit">
    <text evidence="4 8">Heteromultimer composed of HisG and HisZ subunits.</text>
</comment>
<dbReference type="GO" id="GO:0000105">
    <property type="term" value="P:L-histidine biosynthetic process"/>
    <property type="evidence" value="ECO:0007669"/>
    <property type="project" value="UniProtKB-UniRule"/>
</dbReference>
<dbReference type="OrthoDB" id="9769617at2"/>
<evidence type="ECO:0000256" key="7">
    <source>
        <dbReference type="ARBA" id="ARBA00025246"/>
    </source>
</evidence>
<dbReference type="InterPro" id="IPR045864">
    <property type="entry name" value="aa-tRNA-synth_II/BPL/LPL"/>
</dbReference>
<reference evidence="11 12" key="1">
    <citation type="submission" date="2016-12" db="EMBL/GenBank/DDBJ databases">
        <title>Thioflexothrix psekupsii D3 genome sequencing and assembly.</title>
        <authorList>
            <person name="Fomenkov A."/>
            <person name="Vincze T."/>
            <person name="Grabovich M."/>
            <person name="Anton B.P."/>
            <person name="Dubinina G."/>
            <person name="Orlova M."/>
            <person name="Belousova E."/>
            <person name="Roberts R.J."/>
        </authorList>
    </citation>
    <scope>NUCLEOTIDE SEQUENCE [LARGE SCALE GENOMIC DNA]</scope>
    <source>
        <strain evidence="11">D3</strain>
    </source>
</reference>
<evidence type="ECO:0000313" key="12">
    <source>
        <dbReference type="Proteomes" id="UP000194798"/>
    </source>
</evidence>
<keyword evidence="12" id="KW-1185">Reference proteome</keyword>
<dbReference type="InterPro" id="IPR004516">
    <property type="entry name" value="HisRS/HisZ"/>
</dbReference>
<dbReference type="Proteomes" id="UP000194798">
    <property type="component" value="Unassembled WGS sequence"/>
</dbReference>
<dbReference type="UniPathway" id="UPA00031">
    <property type="reaction ID" value="UER00006"/>
</dbReference>
<evidence type="ECO:0000256" key="8">
    <source>
        <dbReference type="HAMAP-Rule" id="MF_00125"/>
    </source>
</evidence>
<dbReference type="GO" id="GO:0004821">
    <property type="term" value="F:histidine-tRNA ligase activity"/>
    <property type="evidence" value="ECO:0007669"/>
    <property type="project" value="TreeGrafter"/>
</dbReference>
<gene>
    <name evidence="8" type="primary">hisZ</name>
    <name evidence="11" type="ORF">TPSD3_10030</name>
</gene>
<keyword evidence="11" id="KW-0328">Glycosyltransferase</keyword>
<feature type="binding site" evidence="9">
    <location>
        <position position="127"/>
    </location>
    <ligand>
        <name>L-histidine</name>
        <dbReference type="ChEBI" id="CHEBI:57595"/>
    </ligand>
</feature>
<comment type="function">
    <text evidence="7 8">Required for the first step of histidine biosynthesis. May allow the feedback regulation of ATP phosphoribosyltransferase activity by histidine.</text>
</comment>
<dbReference type="NCBIfam" id="NF008935">
    <property type="entry name" value="PRK12292.1-1"/>
    <property type="match status" value="1"/>
</dbReference>
<organism evidence="11 12">
    <name type="scientific">Thioflexithrix psekupsensis</name>
    <dbReference type="NCBI Taxonomy" id="1570016"/>
    <lineage>
        <taxon>Bacteria</taxon>
        <taxon>Pseudomonadati</taxon>
        <taxon>Pseudomonadota</taxon>
        <taxon>Gammaproteobacteria</taxon>
        <taxon>Thiotrichales</taxon>
        <taxon>Thioflexithrix</taxon>
    </lineage>
</organism>
<dbReference type="AlphaFoldDB" id="A0A251X9I9"/>
<proteinExistence type="inferred from homology"/>
<dbReference type="HAMAP" id="MF_00125">
    <property type="entry name" value="HisZ"/>
    <property type="match status" value="1"/>
</dbReference>
<comment type="caution">
    <text evidence="11">The sequence shown here is derived from an EMBL/GenBank/DDBJ whole genome shotgun (WGS) entry which is preliminary data.</text>
</comment>
<keyword evidence="8" id="KW-0368">Histidine biosynthesis</keyword>
<evidence type="ECO:0000256" key="1">
    <source>
        <dbReference type="ARBA" id="ARBA00004496"/>
    </source>
</evidence>
<evidence type="ECO:0000313" key="11">
    <source>
        <dbReference type="EMBL" id="OUD14610.1"/>
    </source>
</evidence>
<dbReference type="PANTHER" id="PTHR43707">
    <property type="entry name" value="HISTIDYL-TRNA SYNTHETASE"/>
    <property type="match status" value="1"/>
</dbReference>
<dbReference type="RefSeq" id="WP_086488388.1">
    <property type="nucleotide sequence ID" value="NZ_MSLT01000012.1"/>
</dbReference>
<dbReference type="InterPro" id="IPR041715">
    <property type="entry name" value="HisRS-like_core"/>
</dbReference>
<dbReference type="PIRSF" id="PIRSF001549">
    <property type="entry name" value="His-tRNA_synth"/>
    <property type="match status" value="1"/>
</dbReference>
<evidence type="ECO:0000256" key="3">
    <source>
        <dbReference type="ARBA" id="ARBA00005539"/>
    </source>
</evidence>
<keyword evidence="11" id="KW-0808">Transferase</keyword>
<keyword evidence="8" id="KW-0028">Amino-acid biosynthesis</keyword>
<comment type="similarity">
    <text evidence="3 8">Belongs to the class-II aminoacyl-tRNA synthetase family. HisZ subfamily.</text>
</comment>
<evidence type="ECO:0000256" key="4">
    <source>
        <dbReference type="ARBA" id="ARBA00011496"/>
    </source>
</evidence>
<evidence type="ECO:0000256" key="2">
    <source>
        <dbReference type="ARBA" id="ARBA00004667"/>
    </source>
</evidence>
<dbReference type="PANTHER" id="PTHR43707:SF1">
    <property type="entry name" value="HISTIDINE--TRNA LIGASE, MITOCHONDRIAL-RELATED"/>
    <property type="match status" value="1"/>
</dbReference>
<dbReference type="CDD" id="cd00773">
    <property type="entry name" value="HisRS-like_core"/>
    <property type="match status" value="1"/>
</dbReference>
<protein>
    <recommendedName>
        <fullName evidence="5 8">ATP phosphoribosyltransferase regulatory subunit</fullName>
    </recommendedName>
</protein>
<comment type="subcellular location">
    <subcellularLocation>
        <location evidence="1 8">Cytoplasm</location>
    </subcellularLocation>
</comment>
<dbReference type="GO" id="GO:0006427">
    <property type="term" value="P:histidyl-tRNA aminoacylation"/>
    <property type="evidence" value="ECO:0007669"/>
    <property type="project" value="TreeGrafter"/>
</dbReference>
<feature type="binding site" evidence="9">
    <location>
        <position position="273"/>
    </location>
    <ligand>
        <name>L-histidine</name>
        <dbReference type="ChEBI" id="CHEBI:57595"/>
    </ligand>
</feature>